<organism evidence="2">
    <name type="scientific">Sinorhizobium medicae</name>
    <dbReference type="NCBI Taxonomy" id="110321"/>
    <lineage>
        <taxon>Bacteria</taxon>
        <taxon>Pseudomonadati</taxon>
        <taxon>Pseudomonadota</taxon>
        <taxon>Alphaproteobacteria</taxon>
        <taxon>Hyphomicrobiales</taxon>
        <taxon>Rhizobiaceae</taxon>
        <taxon>Sinorhizobium/Ensifer group</taxon>
        <taxon>Sinorhizobium</taxon>
    </lineage>
</organism>
<keyword evidence="1" id="KW-0812">Transmembrane</keyword>
<evidence type="ECO:0000256" key="1">
    <source>
        <dbReference type="SAM" id="Phobius"/>
    </source>
</evidence>
<reference evidence="2" key="1">
    <citation type="submission" date="2019-06" db="EMBL/GenBank/DDBJ databases">
        <authorList>
            <person name="Le Quere A."/>
            <person name="Colella S."/>
        </authorList>
    </citation>
    <scope>NUCLEOTIDE SEQUENCE</scope>
    <source>
        <strain evidence="2">EmedicaeMD41</strain>
    </source>
</reference>
<gene>
    <name evidence="2" type="ORF">EMEDMD4_1170029</name>
</gene>
<keyword evidence="1" id="KW-0472">Membrane</keyword>
<protein>
    <submittedName>
        <fullName evidence="2">Uncharacterized protein</fullName>
    </submittedName>
</protein>
<keyword evidence="1" id="KW-1133">Transmembrane helix</keyword>
<name>A0A508WVF1_9HYPH</name>
<proteinExistence type="predicted"/>
<feature type="transmembrane region" description="Helical" evidence="1">
    <location>
        <begin position="26"/>
        <end position="47"/>
    </location>
</feature>
<dbReference type="Proteomes" id="UP000507954">
    <property type="component" value="Unassembled WGS sequence"/>
</dbReference>
<evidence type="ECO:0000313" key="2">
    <source>
        <dbReference type="EMBL" id="VTZ59649.1"/>
    </source>
</evidence>
<dbReference type="AlphaFoldDB" id="A0A508WVF1"/>
<dbReference type="EMBL" id="CABFNB010000021">
    <property type="protein sequence ID" value="VTZ59649.1"/>
    <property type="molecule type" value="Genomic_DNA"/>
</dbReference>
<accession>A0A508WVF1</accession>
<sequence>MPVLRQMYIAAKRAEATLHSKNADVLGFRLAGLAVLSQLVADLLAILKRTAKTERRDVNEYVWAATVRGNEAKALVLGEEFYGASCHLVLVGC</sequence>